<sequence>MTSQNMDHELSDAEKADSLPDLLVNSTFAKSLGLSLDEQRFVPATDLVGPAWEFTFKGQNERRLIFDYSPVAGDKDYIVIRIADILQRQSFFLKYWLKVHSIHHRPAPFKLSSYPGSFHEQSTAFVQYLDQLLCRPDMMAILMGNEWEDIPFDWGDLK</sequence>
<proteinExistence type="predicted"/>
<comment type="caution">
    <text evidence="1">The sequence shown here is derived from an EMBL/GenBank/DDBJ whole genome shotgun (WGS) entry which is preliminary data.</text>
</comment>
<dbReference type="Proteomes" id="UP000237819">
    <property type="component" value="Unassembled WGS sequence"/>
</dbReference>
<dbReference type="AlphaFoldDB" id="A0A2S8GQI2"/>
<accession>A0A2S8GQI2</accession>
<gene>
    <name evidence="1" type="ORF">C5Y93_07600</name>
</gene>
<evidence type="ECO:0000313" key="1">
    <source>
        <dbReference type="EMBL" id="PQO46690.1"/>
    </source>
</evidence>
<dbReference type="EMBL" id="PUHZ01000008">
    <property type="protein sequence ID" value="PQO46690.1"/>
    <property type="molecule type" value="Genomic_DNA"/>
</dbReference>
<name>A0A2S8GQI2_9BACT</name>
<organism evidence="1 2">
    <name type="scientific">Blastopirellula marina</name>
    <dbReference type="NCBI Taxonomy" id="124"/>
    <lineage>
        <taxon>Bacteria</taxon>
        <taxon>Pseudomonadati</taxon>
        <taxon>Planctomycetota</taxon>
        <taxon>Planctomycetia</taxon>
        <taxon>Pirellulales</taxon>
        <taxon>Pirellulaceae</taxon>
        <taxon>Blastopirellula</taxon>
    </lineage>
</organism>
<protein>
    <submittedName>
        <fullName evidence="1">Uncharacterized protein</fullName>
    </submittedName>
</protein>
<evidence type="ECO:0000313" key="2">
    <source>
        <dbReference type="Proteomes" id="UP000237819"/>
    </source>
</evidence>
<reference evidence="1 2" key="1">
    <citation type="submission" date="2018-02" db="EMBL/GenBank/DDBJ databases">
        <title>Comparative genomes isolates from brazilian mangrove.</title>
        <authorList>
            <person name="Araujo J.E."/>
            <person name="Taketani R.G."/>
            <person name="Silva M.C.P."/>
            <person name="Loureco M.V."/>
            <person name="Andreote F.D."/>
        </authorList>
    </citation>
    <scope>NUCLEOTIDE SEQUENCE [LARGE SCALE GENOMIC DNA]</scope>
    <source>
        <strain evidence="1 2">Nap-Phe MGV</strain>
    </source>
</reference>